<keyword evidence="2" id="KW-1185">Reference proteome</keyword>
<proteinExistence type="predicted"/>
<name>A0A7Y9DRI1_9PSEU</name>
<organism evidence="1 2">
    <name type="scientific">Actinomycetospora corticicola</name>
    <dbReference type="NCBI Taxonomy" id="663602"/>
    <lineage>
        <taxon>Bacteria</taxon>
        <taxon>Bacillati</taxon>
        <taxon>Actinomycetota</taxon>
        <taxon>Actinomycetes</taxon>
        <taxon>Pseudonocardiales</taxon>
        <taxon>Pseudonocardiaceae</taxon>
        <taxon>Actinomycetospora</taxon>
    </lineage>
</organism>
<dbReference type="EMBL" id="JACCBN010000001">
    <property type="protein sequence ID" value="NYD34166.1"/>
    <property type="molecule type" value="Genomic_DNA"/>
</dbReference>
<protein>
    <submittedName>
        <fullName evidence="1">Uncharacterized protein</fullName>
    </submittedName>
</protein>
<comment type="caution">
    <text evidence="1">The sequence shown here is derived from an EMBL/GenBank/DDBJ whole genome shotgun (WGS) entry which is preliminary data.</text>
</comment>
<accession>A0A7Y9DRI1</accession>
<dbReference type="RefSeq" id="WP_179792144.1">
    <property type="nucleotide sequence ID" value="NZ_BAABHP010000012.1"/>
</dbReference>
<evidence type="ECO:0000313" key="2">
    <source>
        <dbReference type="Proteomes" id="UP000535890"/>
    </source>
</evidence>
<dbReference type="AlphaFoldDB" id="A0A7Y9DRI1"/>
<sequence>MKVSAPADVGSHGICSLLVEHHVAGSAATQGDPRRQVVVLRVVNGVKALDELSKQSSSRLLWSGLTTTPIPRRQSLEVLRKQTTEVDRGDGSGRASVGRPDLHVAVRAHVNIETLLRQPPDQVGGHRVAILHGLIQHWDLAGKPEFMLFVALSVNTQKIRCTAT</sequence>
<dbReference type="Proteomes" id="UP000535890">
    <property type="component" value="Unassembled WGS sequence"/>
</dbReference>
<evidence type="ECO:0000313" key="1">
    <source>
        <dbReference type="EMBL" id="NYD34166.1"/>
    </source>
</evidence>
<gene>
    <name evidence="1" type="ORF">BJ983_000268</name>
</gene>
<reference evidence="1 2" key="1">
    <citation type="submission" date="2020-07" db="EMBL/GenBank/DDBJ databases">
        <title>Sequencing the genomes of 1000 actinobacteria strains.</title>
        <authorList>
            <person name="Klenk H.-P."/>
        </authorList>
    </citation>
    <scope>NUCLEOTIDE SEQUENCE [LARGE SCALE GENOMIC DNA]</scope>
    <source>
        <strain evidence="1 2">DSM 45772</strain>
    </source>
</reference>